<dbReference type="AlphaFoldDB" id="A0A5C6SHQ4"/>
<gene>
    <name evidence="2" type="ORF">FocTR4_00017202</name>
</gene>
<proteinExistence type="predicted"/>
<evidence type="ECO:0000313" key="2">
    <source>
        <dbReference type="EMBL" id="TXB98062.1"/>
    </source>
</evidence>
<dbReference type="SUPFAM" id="SSF48403">
    <property type="entry name" value="Ankyrin repeat"/>
    <property type="match status" value="1"/>
</dbReference>
<protein>
    <submittedName>
        <fullName evidence="2">Uncharacterized protein</fullName>
    </submittedName>
</protein>
<reference evidence="2 3" key="1">
    <citation type="submission" date="2019-07" db="EMBL/GenBank/DDBJ databases">
        <title>The First High-Quality Draft Genome Sequence of the Causal Agent of the Current Panama Disease Epidemic.</title>
        <authorList>
            <person name="Warmington R.J."/>
            <person name="Kay W."/>
            <person name="Jeffries A."/>
            <person name="Bebber D."/>
            <person name="Moore K."/>
            <person name="Studholme D.J."/>
        </authorList>
    </citation>
    <scope>NUCLEOTIDE SEQUENCE [LARGE SCALE GENOMIC DNA]</scope>
    <source>
        <strain evidence="2 3">TR4</strain>
    </source>
</reference>
<name>A0A5C6SHQ4_FUSOC</name>
<dbReference type="PROSITE" id="PS50297">
    <property type="entry name" value="ANK_REP_REGION"/>
    <property type="match status" value="2"/>
</dbReference>
<accession>A0A5C6SHQ4</accession>
<dbReference type="PANTHER" id="PTHR22677">
    <property type="entry name" value="ANKYRIN REPEAT DOMAIN-CONTAINING PROTEIN 60"/>
    <property type="match status" value="1"/>
</dbReference>
<dbReference type="Pfam" id="PF12796">
    <property type="entry name" value="Ank_2"/>
    <property type="match status" value="1"/>
</dbReference>
<dbReference type="PROSITE" id="PS50088">
    <property type="entry name" value="ANK_REPEAT"/>
    <property type="match status" value="2"/>
</dbReference>
<keyword evidence="1" id="KW-0040">ANK repeat</keyword>
<feature type="repeat" description="ANK" evidence="1">
    <location>
        <begin position="1"/>
        <end position="31"/>
    </location>
</feature>
<evidence type="ECO:0000313" key="3">
    <source>
        <dbReference type="Proteomes" id="UP000321331"/>
    </source>
</evidence>
<feature type="repeat" description="ANK" evidence="1">
    <location>
        <begin position="38"/>
        <end position="66"/>
    </location>
</feature>
<dbReference type="PANTHER" id="PTHR22677:SF4">
    <property type="entry name" value="USHER SYNDROME TYPE-1G PROTEIN-LIKE PROTEIN"/>
    <property type="match status" value="1"/>
</dbReference>
<evidence type="ECO:0000256" key="1">
    <source>
        <dbReference type="PROSITE-ProRule" id="PRU00023"/>
    </source>
</evidence>
<dbReference type="Proteomes" id="UP000321331">
    <property type="component" value="Unassembled WGS sequence"/>
</dbReference>
<dbReference type="EMBL" id="VMNF01000013">
    <property type="protein sequence ID" value="TXB98062.1"/>
    <property type="molecule type" value="Genomic_DNA"/>
</dbReference>
<comment type="caution">
    <text evidence="2">The sequence shown here is derived from an EMBL/GenBank/DDBJ whole genome shotgun (WGS) entry which is preliminary data.</text>
</comment>
<dbReference type="InterPro" id="IPR002110">
    <property type="entry name" value="Ankyrin_rpt"/>
</dbReference>
<dbReference type="InterPro" id="IPR036770">
    <property type="entry name" value="Ankyrin_rpt-contain_sf"/>
</dbReference>
<organism evidence="2 3">
    <name type="scientific">Fusarium oxysporum f. sp. cubense</name>
    <dbReference type="NCBI Taxonomy" id="61366"/>
    <lineage>
        <taxon>Eukaryota</taxon>
        <taxon>Fungi</taxon>
        <taxon>Dikarya</taxon>
        <taxon>Ascomycota</taxon>
        <taxon>Pezizomycotina</taxon>
        <taxon>Sordariomycetes</taxon>
        <taxon>Hypocreomycetidae</taxon>
        <taxon>Hypocreales</taxon>
        <taxon>Nectriaceae</taxon>
        <taxon>Fusarium</taxon>
        <taxon>Fusarium oxysporum species complex</taxon>
    </lineage>
</organism>
<dbReference type="Gene3D" id="1.25.40.20">
    <property type="entry name" value="Ankyrin repeat-containing domain"/>
    <property type="match status" value="1"/>
</dbReference>
<sequence>MTPLHYASGSQGIKDVHLLARRGANVNAKGVDGIVPLPVYIAAAYGQEDIVQVLLSSGACVNSQNTEGASDFIW</sequence>
<dbReference type="InterPro" id="IPR039323">
    <property type="entry name" value="ANKRD_45/46/60"/>
</dbReference>